<proteinExistence type="predicted"/>
<dbReference type="RefSeq" id="XP_025345725.1">
    <property type="nucleotide sequence ID" value="XM_025493200.1"/>
</dbReference>
<evidence type="ECO:0000313" key="1">
    <source>
        <dbReference type="EMBL" id="PWN18565.1"/>
    </source>
</evidence>
<keyword evidence="2" id="KW-1185">Reference proteome</keyword>
<gene>
    <name evidence="1" type="ORF">BCV69DRAFT_284870</name>
</gene>
<dbReference type="STRING" id="1684307.A0A316U6H8"/>
<evidence type="ECO:0008006" key="3">
    <source>
        <dbReference type="Google" id="ProtNLM"/>
    </source>
</evidence>
<accession>A0A316U6H8</accession>
<dbReference type="EMBL" id="KZ819335">
    <property type="protein sequence ID" value="PWN18565.1"/>
    <property type="molecule type" value="Genomic_DNA"/>
</dbReference>
<dbReference type="GeneID" id="37014934"/>
<sequence>MSGTQHPLYPLIKLCTVTATKLYYGLLLTYLKLAPPKLTLPINSSSTTTKAKDYHEYGFATLSAYDLALDWNCFLYGVSKKEMQEWFDQGLTEEHADIGPGSGYYPVHSKRLPALIASSTPSKPIAYHAFDTQETSLLYLTSRLSSRFPLTTSSSLPSTASGNGTPSNPSLALQTHLFDARQHARARSEFGGKMQSVNMHFLLHCIPPTEGGGPEDKFEAVLKTAWEMLKPGGSVYGTTILDPLAPSAPGRLNSSFPPTSLRLQPALALISWLQSVGVLCNQGDSLNALLCAAQPVGFEFEERGGRDVYLRGVVCFFRFRKPEERKDEA</sequence>
<dbReference type="AlphaFoldDB" id="A0A316U6H8"/>
<evidence type="ECO:0000313" key="2">
    <source>
        <dbReference type="Proteomes" id="UP000245942"/>
    </source>
</evidence>
<protein>
    <recommendedName>
        <fullName evidence="3">Methyltransferase type 11 domain-containing protein</fullName>
    </recommendedName>
</protein>
<name>A0A316U6H8_9BASI</name>
<reference evidence="1 2" key="1">
    <citation type="journal article" date="2018" name="Mol. Biol. Evol.">
        <title>Broad Genomic Sampling Reveals a Smut Pathogenic Ancestry of the Fungal Clade Ustilaginomycotina.</title>
        <authorList>
            <person name="Kijpornyongpan T."/>
            <person name="Mondo S.J."/>
            <person name="Barry K."/>
            <person name="Sandor L."/>
            <person name="Lee J."/>
            <person name="Lipzen A."/>
            <person name="Pangilinan J."/>
            <person name="LaButti K."/>
            <person name="Hainaut M."/>
            <person name="Henrissat B."/>
            <person name="Grigoriev I.V."/>
            <person name="Spatafora J.W."/>
            <person name="Aime M.C."/>
        </authorList>
    </citation>
    <scope>NUCLEOTIDE SEQUENCE [LARGE SCALE GENOMIC DNA]</scope>
    <source>
        <strain evidence="1 2">MCA 4718</strain>
    </source>
</reference>
<dbReference type="Proteomes" id="UP000245942">
    <property type="component" value="Unassembled WGS sequence"/>
</dbReference>
<organism evidence="1 2">
    <name type="scientific">Pseudomicrostroma glucosiphilum</name>
    <dbReference type="NCBI Taxonomy" id="1684307"/>
    <lineage>
        <taxon>Eukaryota</taxon>
        <taxon>Fungi</taxon>
        <taxon>Dikarya</taxon>
        <taxon>Basidiomycota</taxon>
        <taxon>Ustilaginomycotina</taxon>
        <taxon>Exobasidiomycetes</taxon>
        <taxon>Microstromatales</taxon>
        <taxon>Microstromatales incertae sedis</taxon>
        <taxon>Pseudomicrostroma</taxon>
    </lineage>
</organism>